<protein>
    <recommendedName>
        <fullName evidence="4">Cation:proton antiporter</fullName>
    </recommendedName>
</protein>
<keyword evidence="1" id="KW-1133">Transmembrane helix</keyword>
<evidence type="ECO:0000313" key="2">
    <source>
        <dbReference type="EMBL" id="CAB3626305.1"/>
    </source>
</evidence>
<gene>
    <name evidence="2" type="ORF">LMG3431_00293</name>
</gene>
<dbReference type="GO" id="GO:0015385">
    <property type="term" value="F:sodium:proton antiporter activity"/>
    <property type="evidence" value="ECO:0007669"/>
    <property type="project" value="TreeGrafter"/>
</dbReference>
<accession>A0A6S6YQ82</accession>
<name>A0A6S6YQ82_9BURK</name>
<proteinExistence type="predicted"/>
<dbReference type="RefSeq" id="WP_175172643.1">
    <property type="nucleotide sequence ID" value="NZ_CADIJX010000001.1"/>
</dbReference>
<feature type="transmembrane region" description="Helical" evidence="1">
    <location>
        <begin position="73"/>
        <end position="93"/>
    </location>
</feature>
<sequence length="113" mass="12073">MIETTIPLWAGIPACILLVLGGLLALTGSAGLLRFRTFYARIHAPTLGNTLGCGCVLTSSILVFSALSARPVFHEVIITLLLVVSSPVTAMLLMRAATYRNRLTKADADFDAR</sequence>
<dbReference type="EMBL" id="CADIJX010000001">
    <property type="protein sequence ID" value="CAB3626305.1"/>
    <property type="molecule type" value="Genomic_DNA"/>
</dbReference>
<dbReference type="InterPro" id="IPR005133">
    <property type="entry name" value="PhaG_MnhG_YufB"/>
</dbReference>
<evidence type="ECO:0000313" key="3">
    <source>
        <dbReference type="Proteomes" id="UP000494108"/>
    </source>
</evidence>
<organism evidence="2 3">
    <name type="scientific">Achromobacter pestifer</name>
    <dbReference type="NCBI Taxonomy" id="1353889"/>
    <lineage>
        <taxon>Bacteria</taxon>
        <taxon>Pseudomonadati</taxon>
        <taxon>Pseudomonadota</taxon>
        <taxon>Betaproteobacteria</taxon>
        <taxon>Burkholderiales</taxon>
        <taxon>Alcaligenaceae</taxon>
        <taxon>Achromobacter</taxon>
    </lineage>
</organism>
<evidence type="ECO:0008006" key="4">
    <source>
        <dbReference type="Google" id="ProtNLM"/>
    </source>
</evidence>
<dbReference type="PANTHER" id="PTHR34703:SF1">
    <property type="entry name" value="ANTIPORTER SUBUNIT MNHG2-RELATED"/>
    <property type="match status" value="1"/>
</dbReference>
<feature type="transmembrane region" description="Helical" evidence="1">
    <location>
        <begin position="47"/>
        <end position="67"/>
    </location>
</feature>
<dbReference type="PANTHER" id="PTHR34703">
    <property type="entry name" value="ANTIPORTER SUBUNIT MNHG2-RELATED"/>
    <property type="match status" value="1"/>
</dbReference>
<dbReference type="Proteomes" id="UP000494108">
    <property type="component" value="Unassembled WGS sequence"/>
</dbReference>
<feature type="transmembrane region" description="Helical" evidence="1">
    <location>
        <begin position="6"/>
        <end position="26"/>
    </location>
</feature>
<dbReference type="NCBIfam" id="TIGR01300">
    <property type="entry name" value="CPA3_mnhG_phaG"/>
    <property type="match status" value="1"/>
</dbReference>
<keyword evidence="3" id="KW-1185">Reference proteome</keyword>
<keyword evidence="1" id="KW-0472">Membrane</keyword>
<evidence type="ECO:0000256" key="1">
    <source>
        <dbReference type="SAM" id="Phobius"/>
    </source>
</evidence>
<dbReference type="Pfam" id="PF03334">
    <property type="entry name" value="PhaG_MnhG_YufB"/>
    <property type="match status" value="1"/>
</dbReference>
<dbReference type="AlphaFoldDB" id="A0A6S6YQ82"/>
<keyword evidence="1" id="KW-0812">Transmembrane</keyword>
<reference evidence="2 3" key="1">
    <citation type="submission" date="2020-04" db="EMBL/GenBank/DDBJ databases">
        <authorList>
            <person name="De Canck E."/>
        </authorList>
    </citation>
    <scope>NUCLEOTIDE SEQUENCE [LARGE SCALE GENOMIC DNA]</scope>
    <source>
        <strain evidence="2 3">LMG 3431</strain>
    </source>
</reference>